<evidence type="ECO:0000259" key="3">
    <source>
        <dbReference type="Pfam" id="PF02775"/>
    </source>
</evidence>
<reference evidence="5 6" key="1">
    <citation type="submission" date="2020-04" db="EMBL/GenBank/DDBJ databases">
        <title>Novel species.</title>
        <authorList>
            <person name="Teo W.F.A."/>
            <person name="Lipun K."/>
            <person name="Srisuk N."/>
            <person name="Duangmal K."/>
        </authorList>
    </citation>
    <scope>NUCLEOTIDE SEQUENCE [LARGE SCALE GENOMIC DNA]</scope>
    <source>
        <strain evidence="5 6">K13G38</strain>
    </source>
</reference>
<dbReference type="InterPro" id="IPR045229">
    <property type="entry name" value="TPP_enz"/>
</dbReference>
<keyword evidence="2" id="KW-0786">Thiamine pyrophosphate</keyword>
<evidence type="ECO:0000313" key="6">
    <source>
        <dbReference type="Proteomes" id="UP000715441"/>
    </source>
</evidence>
<protein>
    <submittedName>
        <fullName evidence="5">Acetolactate synthase large subunit</fullName>
    </submittedName>
</protein>
<evidence type="ECO:0000256" key="1">
    <source>
        <dbReference type="ARBA" id="ARBA00007812"/>
    </source>
</evidence>
<dbReference type="InterPro" id="IPR012001">
    <property type="entry name" value="Thiamin_PyroP_enz_TPP-bd_dom"/>
</dbReference>
<comment type="caution">
    <text evidence="5">The sequence shown here is derived from an EMBL/GenBank/DDBJ whole genome shotgun (WGS) entry which is preliminary data.</text>
</comment>
<evidence type="ECO:0000256" key="2">
    <source>
        <dbReference type="ARBA" id="ARBA00023052"/>
    </source>
</evidence>
<dbReference type="Proteomes" id="UP000715441">
    <property type="component" value="Unassembled WGS sequence"/>
</dbReference>
<dbReference type="CDD" id="cd02002">
    <property type="entry name" value="TPP_BFDC"/>
    <property type="match status" value="1"/>
</dbReference>
<dbReference type="PANTHER" id="PTHR18968:SF86">
    <property type="entry name" value="ACETOLACTATE SYNTHASE LARGE SUBUNIT ILVX-RELATED"/>
    <property type="match status" value="1"/>
</dbReference>
<keyword evidence="6" id="KW-1185">Reference proteome</keyword>
<dbReference type="NCBIfam" id="NF005760">
    <property type="entry name" value="PRK07586.1"/>
    <property type="match status" value="1"/>
</dbReference>
<proteinExistence type="inferred from homology"/>
<dbReference type="EMBL" id="JAAXLS010000048">
    <property type="protein sequence ID" value="NKQ58102.1"/>
    <property type="molecule type" value="Genomic_DNA"/>
</dbReference>
<sequence>MNGAQSLIRTLVDSGVDVCFSNPGTSEMHFVAALDSVPEMRGVLGLFEGVVTGAADGYARIAGKPAATLLHLGPGLGNGMANLHNARRAHTPIVNVIGDHATYHKKYDAPLESDIEAVAGSLRGWVRRSDSTADVGADAAAAVAAAQDPPGRVATLILPADISWGDGGVAVAPIPPRVAHSVAETTVKAAAEVLRTGEPVALLFGGPACREAGLRAVSRIATATGAKPLVETFPARLERGAELPDFERLGYLAEQAAYQLQGIKHVIVAGTKAPVSFFAYPGKPSELVPEGAQVHTLAELGQDVVGALEALADAVAPETEPVVRQAQRPELPSGPLTAQNWVEVIGALLPEGAIISDEANTSGVLLPAATAGAPRHDVLTLTGGAIGQGLPVATGAAVATPDRPVIALQADGSALYTISALWTQARENLNVTTVLLNNRAYAILRMELQRVGAEAGGPKANDLLDLARPDMDFVKIAEGMGVPATRATTAEELATQFQRAVAEPGPHLIDAHIPPLM</sequence>
<feature type="domain" description="Thiamine pyrophosphate enzyme TPP-binding" evidence="3">
    <location>
        <begin position="374"/>
        <end position="510"/>
    </location>
</feature>
<dbReference type="PANTHER" id="PTHR18968">
    <property type="entry name" value="THIAMINE PYROPHOSPHATE ENZYMES"/>
    <property type="match status" value="1"/>
</dbReference>
<evidence type="ECO:0000259" key="4">
    <source>
        <dbReference type="Pfam" id="PF02776"/>
    </source>
</evidence>
<dbReference type="RefSeq" id="WP_168521610.1">
    <property type="nucleotide sequence ID" value="NZ_JAAXLS010000048.1"/>
</dbReference>
<dbReference type="InterPro" id="IPR029061">
    <property type="entry name" value="THDP-binding"/>
</dbReference>
<comment type="similarity">
    <text evidence="1">Belongs to the TPP enzyme family.</text>
</comment>
<dbReference type="Pfam" id="PF02775">
    <property type="entry name" value="TPP_enzyme_C"/>
    <property type="match status" value="1"/>
</dbReference>
<feature type="domain" description="Thiamine pyrophosphate enzyme N-terminal TPP-binding" evidence="4">
    <location>
        <begin position="1"/>
        <end position="106"/>
    </location>
</feature>
<dbReference type="InterPro" id="IPR011766">
    <property type="entry name" value="TPP_enzyme_TPP-bd"/>
</dbReference>
<accession>A0ABX1JIN1</accession>
<dbReference type="CDD" id="cd07035">
    <property type="entry name" value="TPP_PYR_POX_like"/>
    <property type="match status" value="1"/>
</dbReference>
<dbReference type="Pfam" id="PF02776">
    <property type="entry name" value="TPP_enzyme_N"/>
    <property type="match status" value="1"/>
</dbReference>
<evidence type="ECO:0000313" key="5">
    <source>
        <dbReference type="EMBL" id="NKQ58102.1"/>
    </source>
</evidence>
<dbReference type="Gene3D" id="3.40.50.970">
    <property type="match status" value="2"/>
</dbReference>
<dbReference type="SUPFAM" id="SSF52518">
    <property type="entry name" value="Thiamin diphosphate-binding fold (THDP-binding)"/>
    <property type="match status" value="2"/>
</dbReference>
<gene>
    <name evidence="5" type="ORF">HFP15_35115</name>
</gene>
<name>A0ABX1JIN1_9PSEU</name>
<organism evidence="5 6">
    <name type="scientific">Amycolatopsis acididurans</name>
    <dbReference type="NCBI Taxonomy" id="2724524"/>
    <lineage>
        <taxon>Bacteria</taxon>
        <taxon>Bacillati</taxon>
        <taxon>Actinomycetota</taxon>
        <taxon>Actinomycetes</taxon>
        <taxon>Pseudonocardiales</taxon>
        <taxon>Pseudonocardiaceae</taxon>
        <taxon>Amycolatopsis</taxon>
    </lineage>
</organism>